<dbReference type="HOGENOM" id="CLU_450392_0_0_10"/>
<dbReference type="InterPro" id="IPR051171">
    <property type="entry name" value="CaCA"/>
</dbReference>
<dbReference type="NCBIfam" id="TIGR04183">
    <property type="entry name" value="Por_Secre_tail"/>
    <property type="match status" value="1"/>
</dbReference>
<dbReference type="Pfam" id="PF18962">
    <property type="entry name" value="Por_Secre_tail"/>
    <property type="match status" value="1"/>
</dbReference>
<name>W8F1R4_9BACT</name>
<dbReference type="InterPro" id="IPR003644">
    <property type="entry name" value="Calx_beta"/>
</dbReference>
<dbReference type="KEGG" id="hsw:Hsw_0916"/>
<dbReference type="PANTHER" id="PTHR11878">
    <property type="entry name" value="SODIUM/CALCIUM EXCHANGER"/>
    <property type="match status" value="1"/>
</dbReference>
<feature type="chain" id="PRO_5004910154" description="Calx-beta domain-containing protein" evidence="5">
    <location>
        <begin position="29"/>
        <end position="606"/>
    </location>
</feature>
<keyword evidence="3" id="KW-0106">Calcium</keyword>
<keyword evidence="8" id="KW-1185">Reference proteome</keyword>
<gene>
    <name evidence="7" type="ORF">Hsw_0916</name>
</gene>
<dbReference type="STRING" id="1227739.Hsw_0916"/>
<dbReference type="RefSeq" id="WP_052346154.1">
    <property type="nucleotide sequence ID" value="NZ_CP007145.1"/>
</dbReference>
<dbReference type="EMBL" id="CP007145">
    <property type="protein sequence ID" value="AHJ96511.1"/>
    <property type="molecule type" value="Genomic_DNA"/>
</dbReference>
<dbReference type="Gene3D" id="2.60.40.2030">
    <property type="match status" value="1"/>
</dbReference>
<dbReference type="GO" id="GO:0007154">
    <property type="term" value="P:cell communication"/>
    <property type="evidence" value="ECO:0007669"/>
    <property type="project" value="InterPro"/>
</dbReference>
<dbReference type="eggNOG" id="COG2374">
    <property type="taxonomic scope" value="Bacteria"/>
</dbReference>
<dbReference type="SUPFAM" id="SSF141072">
    <property type="entry name" value="CalX-like"/>
    <property type="match status" value="1"/>
</dbReference>
<dbReference type="GO" id="GO:0016020">
    <property type="term" value="C:membrane"/>
    <property type="evidence" value="ECO:0007669"/>
    <property type="project" value="InterPro"/>
</dbReference>
<dbReference type="Proteomes" id="UP000019423">
    <property type="component" value="Chromosome"/>
</dbReference>
<dbReference type="GO" id="GO:0098703">
    <property type="term" value="P:calcium ion import across plasma membrane"/>
    <property type="evidence" value="ECO:0007669"/>
    <property type="project" value="TreeGrafter"/>
</dbReference>
<keyword evidence="2" id="KW-0677">Repeat</keyword>
<evidence type="ECO:0000259" key="6">
    <source>
        <dbReference type="SMART" id="SM00237"/>
    </source>
</evidence>
<evidence type="ECO:0000256" key="3">
    <source>
        <dbReference type="ARBA" id="ARBA00022837"/>
    </source>
</evidence>
<proteinExistence type="predicted"/>
<dbReference type="InterPro" id="IPR026444">
    <property type="entry name" value="Secre_tail"/>
</dbReference>
<dbReference type="AlphaFoldDB" id="W8F1R4"/>
<organism evidence="7 8">
    <name type="scientific">Hymenobacter swuensis DY53</name>
    <dbReference type="NCBI Taxonomy" id="1227739"/>
    <lineage>
        <taxon>Bacteria</taxon>
        <taxon>Pseudomonadati</taxon>
        <taxon>Bacteroidota</taxon>
        <taxon>Cytophagia</taxon>
        <taxon>Cytophagales</taxon>
        <taxon>Hymenobacteraceae</taxon>
        <taxon>Hymenobacter</taxon>
    </lineage>
</organism>
<reference evidence="7 8" key="1">
    <citation type="submission" date="2014-01" db="EMBL/GenBank/DDBJ databases">
        <title>Complete genome sequence of ionizing-radiation resistance bacterium Hymenobacter swuensis DY53.</title>
        <authorList>
            <person name="Jung J.-H."/>
            <person name="Jeong S.-W."/>
            <person name="Joe M.-H."/>
            <person name="Cho y.-j."/>
            <person name="Kim M.-K."/>
            <person name="Lim S.-Y."/>
        </authorList>
    </citation>
    <scope>NUCLEOTIDE SEQUENCE [LARGE SCALE GENOMIC DNA]</scope>
    <source>
        <strain evidence="7 8">DY53</strain>
    </source>
</reference>
<dbReference type="PATRIC" id="fig|1227739.3.peg.1163"/>
<evidence type="ECO:0000313" key="7">
    <source>
        <dbReference type="EMBL" id="AHJ96511.1"/>
    </source>
</evidence>
<dbReference type="GO" id="GO:0005432">
    <property type="term" value="F:calcium:sodium antiporter activity"/>
    <property type="evidence" value="ECO:0007669"/>
    <property type="project" value="TreeGrafter"/>
</dbReference>
<evidence type="ECO:0000256" key="4">
    <source>
        <dbReference type="ARBA" id="ARBA00023065"/>
    </source>
</evidence>
<sequence length="606" mass="62592">MKQTYSLPSVRYVVLSAALLGLTQAAQAQQLGQYSFTGAAGSEVTFPADAQPTNATLSVMSRGTGVTPSAGANTFTAVDWTTTALDAADYFSFSVTPSAGYTLRLDSLRLDERRSGTGVRDWAIRSSVDNFATNIITVNVPDNTDTRANKLVPLPATFANLNSAVEFRIYGYNAEATSGSWRVDNVRVLGAAVAGTTTAPTVSFGPAITVAESAGTIQIPVSLSAAPTQSVTVQVALAASAGTATSPADYTFTTQTLTFPAGSTAAQNATLTVVDDAIFESAETIILSLQNVLPAGAATIGNGSYTITITDNDTAPAPTITAISALKPVNADGTPTQTGSFTVAGVIYGPNFRTTGYQGTIMDRTGGLGLFSSTNLSFAPIEGDSVQVTGTLGTFRGLSQLTVTAITRLGTSKLMRPRVVTTALTEAEESQLIVLPNVTATTPSQWSTTATAAYTVDVQTAAGVSYAVRINPASTLFNQPAPTGSFSLTGIGSQFATTSTAPYAGGYQIVPRTKEDVGSVITGIRQALTAGNVRVFPNPATDNLTIQVAGRAAKATVTVTDLTGRAVLKGTSTLDGSFSLRSLRAGQYILLVQDANTLTSHKIVKQ</sequence>
<evidence type="ECO:0000313" key="8">
    <source>
        <dbReference type="Proteomes" id="UP000019423"/>
    </source>
</evidence>
<dbReference type="InterPro" id="IPR038081">
    <property type="entry name" value="CalX-like_sf"/>
</dbReference>
<keyword evidence="1 5" id="KW-0732">Signal</keyword>
<dbReference type="OrthoDB" id="1056765at2"/>
<evidence type="ECO:0000256" key="2">
    <source>
        <dbReference type="ARBA" id="ARBA00022737"/>
    </source>
</evidence>
<feature type="domain" description="Calx-beta" evidence="6">
    <location>
        <begin position="189"/>
        <end position="290"/>
    </location>
</feature>
<keyword evidence="4" id="KW-0813">Transport</keyword>
<evidence type="ECO:0000256" key="1">
    <source>
        <dbReference type="ARBA" id="ARBA00022729"/>
    </source>
</evidence>
<keyword evidence="4" id="KW-0406">Ion transport</keyword>
<accession>W8F1R4</accession>
<protein>
    <recommendedName>
        <fullName evidence="6">Calx-beta domain-containing protein</fullName>
    </recommendedName>
</protein>
<dbReference type="PANTHER" id="PTHR11878:SF76">
    <property type="entry name" value="CALX-BETA DOMAIN-CONTAINING PROTEIN"/>
    <property type="match status" value="1"/>
</dbReference>
<feature type="signal peptide" evidence="5">
    <location>
        <begin position="1"/>
        <end position="28"/>
    </location>
</feature>
<evidence type="ECO:0000256" key="5">
    <source>
        <dbReference type="SAM" id="SignalP"/>
    </source>
</evidence>
<dbReference type="SMART" id="SM00237">
    <property type="entry name" value="Calx_beta"/>
    <property type="match status" value="1"/>
</dbReference>
<dbReference type="Pfam" id="PF03160">
    <property type="entry name" value="Calx-beta"/>
    <property type="match status" value="1"/>
</dbReference>